<organism evidence="1">
    <name type="scientific">Aphanomyces invadans</name>
    <dbReference type="NCBI Taxonomy" id="157072"/>
    <lineage>
        <taxon>Eukaryota</taxon>
        <taxon>Sar</taxon>
        <taxon>Stramenopiles</taxon>
        <taxon>Oomycota</taxon>
        <taxon>Saprolegniomycetes</taxon>
        <taxon>Saprolegniales</taxon>
        <taxon>Verrucalvaceae</taxon>
        <taxon>Aphanomyces</taxon>
    </lineage>
</organism>
<name>A0A024U467_9STRA</name>
<dbReference type="AlphaFoldDB" id="A0A024U467"/>
<dbReference type="Gene3D" id="1.25.10.10">
    <property type="entry name" value="Leucine-rich Repeat Variant"/>
    <property type="match status" value="1"/>
</dbReference>
<reference evidence="1" key="1">
    <citation type="submission" date="2013-12" db="EMBL/GenBank/DDBJ databases">
        <title>The Genome Sequence of Aphanomyces invadans NJM9701.</title>
        <authorList>
            <consortium name="The Broad Institute Genomics Platform"/>
            <person name="Russ C."/>
            <person name="Tyler B."/>
            <person name="van West P."/>
            <person name="Dieguez-Uribeondo J."/>
            <person name="Young S.K."/>
            <person name="Zeng Q."/>
            <person name="Gargeya S."/>
            <person name="Fitzgerald M."/>
            <person name="Abouelleil A."/>
            <person name="Alvarado L."/>
            <person name="Chapman S.B."/>
            <person name="Gainer-Dewar J."/>
            <person name="Goldberg J."/>
            <person name="Griggs A."/>
            <person name="Gujja S."/>
            <person name="Hansen M."/>
            <person name="Howarth C."/>
            <person name="Imamovic A."/>
            <person name="Ireland A."/>
            <person name="Larimer J."/>
            <person name="McCowan C."/>
            <person name="Murphy C."/>
            <person name="Pearson M."/>
            <person name="Poon T.W."/>
            <person name="Priest M."/>
            <person name="Roberts A."/>
            <person name="Saif S."/>
            <person name="Shea T."/>
            <person name="Sykes S."/>
            <person name="Wortman J."/>
            <person name="Nusbaum C."/>
            <person name="Birren B."/>
        </authorList>
    </citation>
    <scope>NUCLEOTIDE SEQUENCE [LARGE SCALE GENOMIC DNA]</scope>
    <source>
        <strain evidence="1">NJM9701</strain>
    </source>
</reference>
<dbReference type="RefSeq" id="XP_008870037.1">
    <property type="nucleotide sequence ID" value="XM_008871815.1"/>
</dbReference>
<dbReference type="eggNOG" id="ENOG502QUBJ">
    <property type="taxonomic scope" value="Eukaryota"/>
</dbReference>
<dbReference type="InterPro" id="IPR011989">
    <property type="entry name" value="ARM-like"/>
</dbReference>
<dbReference type="EMBL" id="KI913963">
    <property type="protein sequence ID" value="ETW01039.1"/>
    <property type="molecule type" value="Genomic_DNA"/>
</dbReference>
<dbReference type="SUPFAM" id="SSF48371">
    <property type="entry name" value="ARM repeat"/>
    <property type="match status" value="1"/>
</dbReference>
<gene>
    <name evidence="1" type="ORF">H310_06670</name>
</gene>
<dbReference type="InterPro" id="IPR016024">
    <property type="entry name" value="ARM-type_fold"/>
</dbReference>
<protein>
    <submittedName>
        <fullName evidence="1">Uncharacterized protein</fullName>
    </submittedName>
</protein>
<proteinExistence type="predicted"/>
<evidence type="ECO:0000313" key="1">
    <source>
        <dbReference type="EMBL" id="ETW01039.1"/>
    </source>
</evidence>
<dbReference type="GeneID" id="20083720"/>
<dbReference type="VEuPathDB" id="FungiDB:H310_06670"/>
<dbReference type="OrthoDB" id="63394at2759"/>
<sequence>MSALDSEMEAYGFATDLIIVLNIKTSDKWNMQSEDMGRFVDGLTALAALECDERGSQIRRMLLAQGPTAVQNVVDALSCREVLLKCKGASALGSICMCPSAAANLMERHGPSIVKALLRMIQIKSRWAQGDACFVLGWIVRWSSSSDKYLIQIAEQVPRVCDALSSTFSTTNVARTCQDPADDQDRESNLRIYPLVLLLHLSQRVPDSSTIAQPILQALNEVFHALVDDIAMDERSTIAQLAVSMLWTLTHRYPDSSRVVLELRMVPVLAKLTTLSFDCPEVAQQIRVILAAVVQANR</sequence>
<accession>A0A024U467</accession>